<feature type="transmembrane region" description="Helical" evidence="1">
    <location>
        <begin position="158"/>
        <end position="180"/>
    </location>
</feature>
<feature type="transmembrane region" description="Helical" evidence="1">
    <location>
        <begin position="186"/>
        <end position="207"/>
    </location>
</feature>
<evidence type="ECO:0000313" key="3">
    <source>
        <dbReference type="Proteomes" id="UP000236755"/>
    </source>
</evidence>
<dbReference type="OrthoDB" id="308342at2157"/>
<dbReference type="RefSeq" id="WP_092634132.1">
    <property type="nucleotide sequence ID" value="NZ_FNQT01000002.1"/>
</dbReference>
<evidence type="ECO:0000256" key="1">
    <source>
        <dbReference type="SAM" id="Phobius"/>
    </source>
</evidence>
<gene>
    <name evidence="2" type="ORF">SAMN04488065_1827</name>
</gene>
<dbReference type="EMBL" id="FNQT01000002">
    <property type="protein sequence ID" value="SEA09876.1"/>
    <property type="molecule type" value="Genomic_DNA"/>
</dbReference>
<feature type="transmembrane region" description="Helical" evidence="1">
    <location>
        <begin position="56"/>
        <end position="77"/>
    </location>
</feature>
<feature type="transmembrane region" description="Helical" evidence="1">
    <location>
        <begin position="12"/>
        <end position="32"/>
    </location>
</feature>
<dbReference type="Proteomes" id="UP000236755">
    <property type="component" value="Unassembled WGS sequence"/>
</dbReference>
<keyword evidence="3" id="KW-1185">Reference proteome</keyword>
<feature type="transmembrane region" description="Helical" evidence="1">
    <location>
        <begin position="121"/>
        <end position="146"/>
    </location>
</feature>
<reference evidence="2 3" key="1">
    <citation type="submission" date="2016-10" db="EMBL/GenBank/DDBJ databases">
        <authorList>
            <person name="de Groot N.N."/>
        </authorList>
    </citation>
    <scope>NUCLEOTIDE SEQUENCE [LARGE SCALE GENOMIC DNA]</scope>
    <source>
        <strain evidence="2 3">CGMCC 1.8712</strain>
    </source>
</reference>
<dbReference type="AlphaFoldDB" id="A0A1H3YE92"/>
<keyword evidence="1" id="KW-0812">Transmembrane</keyword>
<dbReference type="STRING" id="555874.SAMN04488065_1827"/>
<sequence length="213" mass="22360">MTVWTPSLRVGGGMTVLGGLFVALVGVPSRWFGPQPTDSYVFDPPLFSSLWVERTVIPVVAVAATLLLLVGLLSLLWRDRESLARWQRWFAAIGVVGAAIVALGTMLVMSTQGVATDDITSAMNVLIGVALGLLGVVLLFPSLMAWGVGYLRDDHRRLGAALVGGPLVSGVFVAVDMAAGVSFEPLGGLVVLLPLSVAALVVGVDLWERPSRG</sequence>
<feature type="transmembrane region" description="Helical" evidence="1">
    <location>
        <begin position="89"/>
        <end position="109"/>
    </location>
</feature>
<proteinExistence type="predicted"/>
<keyword evidence="1" id="KW-1133">Transmembrane helix</keyword>
<protein>
    <submittedName>
        <fullName evidence="2">Uncharacterized protein</fullName>
    </submittedName>
</protein>
<organism evidence="2 3">
    <name type="scientific">Haloplanus vescus</name>
    <dbReference type="NCBI Taxonomy" id="555874"/>
    <lineage>
        <taxon>Archaea</taxon>
        <taxon>Methanobacteriati</taxon>
        <taxon>Methanobacteriota</taxon>
        <taxon>Stenosarchaea group</taxon>
        <taxon>Halobacteria</taxon>
        <taxon>Halobacteriales</taxon>
        <taxon>Haloferacaceae</taxon>
        <taxon>Haloplanus</taxon>
    </lineage>
</organism>
<evidence type="ECO:0000313" key="2">
    <source>
        <dbReference type="EMBL" id="SEA09876.1"/>
    </source>
</evidence>
<name>A0A1H3YE92_9EURY</name>
<keyword evidence="1" id="KW-0472">Membrane</keyword>
<accession>A0A1H3YE92</accession>